<evidence type="ECO:0000256" key="2">
    <source>
        <dbReference type="ARBA" id="ARBA00012737"/>
    </source>
</evidence>
<protein>
    <recommendedName>
        <fullName evidence="2">asparagine synthase (glutamine-hydrolyzing)</fullName>
        <ecNumber evidence="2">6.3.5.4</ecNumber>
    </recommendedName>
</protein>
<dbReference type="InterPro" id="IPR051786">
    <property type="entry name" value="ASN_synthetase/amidase"/>
</dbReference>
<dbReference type="RefSeq" id="WP_209666158.1">
    <property type="nucleotide sequence ID" value="NZ_JAGGMS010000001.1"/>
</dbReference>
<feature type="domain" description="Asparagine synthetase" evidence="5">
    <location>
        <begin position="208"/>
        <end position="591"/>
    </location>
</feature>
<dbReference type="GO" id="GO:0004066">
    <property type="term" value="F:asparagine synthase (glutamine-hydrolyzing) activity"/>
    <property type="evidence" value="ECO:0007669"/>
    <property type="project" value="UniProtKB-EC"/>
</dbReference>
<dbReference type="InterPro" id="IPR014729">
    <property type="entry name" value="Rossmann-like_a/b/a_fold"/>
</dbReference>
<evidence type="ECO:0000313" key="7">
    <source>
        <dbReference type="Proteomes" id="UP000741013"/>
    </source>
</evidence>
<evidence type="ECO:0000259" key="5">
    <source>
        <dbReference type="Pfam" id="PF00733"/>
    </source>
</evidence>
<keyword evidence="6" id="KW-0436">Ligase</keyword>
<keyword evidence="3" id="KW-0061">Asparagine biosynthesis</keyword>
<dbReference type="Gene3D" id="3.40.50.620">
    <property type="entry name" value="HUPs"/>
    <property type="match status" value="2"/>
</dbReference>
<organism evidence="6 7">
    <name type="scientific">Amycolatopsis magusensis</name>
    <dbReference type="NCBI Taxonomy" id="882444"/>
    <lineage>
        <taxon>Bacteria</taxon>
        <taxon>Bacillati</taxon>
        <taxon>Actinomycetota</taxon>
        <taxon>Actinomycetes</taxon>
        <taxon>Pseudonocardiales</taxon>
        <taxon>Pseudonocardiaceae</taxon>
        <taxon>Amycolatopsis</taxon>
    </lineage>
</organism>
<reference evidence="6 7" key="1">
    <citation type="submission" date="2021-03" db="EMBL/GenBank/DDBJ databases">
        <title>Sequencing the genomes of 1000 actinobacteria strains.</title>
        <authorList>
            <person name="Klenk H.-P."/>
        </authorList>
    </citation>
    <scope>NUCLEOTIDE SEQUENCE [LARGE SCALE GENOMIC DNA]</scope>
    <source>
        <strain evidence="6 7">DSM 45510</strain>
    </source>
</reference>
<dbReference type="Pfam" id="PF00733">
    <property type="entry name" value="Asn_synthase"/>
    <property type="match status" value="1"/>
</dbReference>
<dbReference type="SUPFAM" id="SSF52402">
    <property type="entry name" value="Adenine nucleotide alpha hydrolases-like"/>
    <property type="match status" value="1"/>
</dbReference>
<dbReference type="Proteomes" id="UP000741013">
    <property type="component" value="Unassembled WGS sequence"/>
</dbReference>
<gene>
    <name evidence="6" type="ORF">JOM49_004449</name>
</gene>
<keyword evidence="3" id="KW-0028">Amino-acid biosynthesis</keyword>
<comment type="catalytic activity">
    <reaction evidence="4">
        <text>L-aspartate + L-glutamine + ATP + H2O = L-asparagine + L-glutamate + AMP + diphosphate + H(+)</text>
        <dbReference type="Rhea" id="RHEA:12228"/>
        <dbReference type="ChEBI" id="CHEBI:15377"/>
        <dbReference type="ChEBI" id="CHEBI:15378"/>
        <dbReference type="ChEBI" id="CHEBI:29985"/>
        <dbReference type="ChEBI" id="CHEBI:29991"/>
        <dbReference type="ChEBI" id="CHEBI:30616"/>
        <dbReference type="ChEBI" id="CHEBI:33019"/>
        <dbReference type="ChEBI" id="CHEBI:58048"/>
        <dbReference type="ChEBI" id="CHEBI:58359"/>
        <dbReference type="ChEBI" id="CHEBI:456215"/>
        <dbReference type="EC" id="6.3.5.4"/>
    </reaction>
</comment>
<dbReference type="EMBL" id="JAGGMS010000001">
    <property type="protein sequence ID" value="MBP2182923.1"/>
    <property type="molecule type" value="Genomic_DNA"/>
</dbReference>
<evidence type="ECO:0000256" key="3">
    <source>
        <dbReference type="ARBA" id="ARBA00022888"/>
    </source>
</evidence>
<dbReference type="InterPro" id="IPR001962">
    <property type="entry name" value="Asn_synthase"/>
</dbReference>
<name>A0ABS4PUD9_9PSEU</name>
<comment type="caution">
    <text evidence="6">The sequence shown here is derived from an EMBL/GenBank/DDBJ whole genome shotgun (WGS) entry which is preliminary data.</text>
</comment>
<evidence type="ECO:0000256" key="4">
    <source>
        <dbReference type="ARBA" id="ARBA00048741"/>
    </source>
</evidence>
<sequence length="607" mass="65184">MRFLVLPDHPGAATVIGGIDLDDPGSQIVAHPSGRPWIVGRWHERDLLVATAGEVSVALLGAALITPDELERRLRSITSPRDLDTLAGSMAGGHHFVASVAGTVRVQGSLSTAFQVHYATWHGLTVASNRAEPLVDLIGAGIDEERVALELLVPFGPPWPLNDRPPWRGVHVPQLGECLEIRPDGAGRTRRWWSPPSPHQRLGNGATIGQALVDAVTARTRGEGTVSTDLSGGLDSTTLTFLAARTGTRLVTSHFQADGRTTDDLAWARLSGRHLAGARHLVTSPQDAPDWYAQPDHAPLDREGPHVLARASAATDHLAALVAAEGSRRHLQGVGGDEMFQPGTMCLSGIARRRPLLALRHARALRARRRWPMRATAAVLGYSQSYADWLTGCATGTPDAARKLGAPAWEVSPTLPPWITADGAATIRRSLHTAAGSRPEPLSPLPVQHEMIRINCVNGRMLRRHSHLASAHGVTFHGPFTDDRVLEAALSIRLEDRMDPHRFKPALVTAMTGLVPGDILARTTKNEASAAMYAGMRNRREELVDLMADSRLARMGLIDPAAVRGVLRGAHATALTLMPLDATLACELWLRNTGEPASANPGGTPWA</sequence>
<keyword evidence="7" id="KW-1185">Reference proteome</keyword>
<dbReference type="EC" id="6.3.5.4" evidence="2"/>
<dbReference type="PANTHER" id="PTHR43284">
    <property type="entry name" value="ASPARAGINE SYNTHETASE (GLUTAMINE-HYDROLYZING)"/>
    <property type="match status" value="1"/>
</dbReference>
<evidence type="ECO:0000313" key="6">
    <source>
        <dbReference type="EMBL" id="MBP2182923.1"/>
    </source>
</evidence>
<comment type="pathway">
    <text evidence="1">Amino-acid biosynthesis; L-asparagine biosynthesis; L-asparagine from L-aspartate (L-Gln route): step 1/1.</text>
</comment>
<proteinExistence type="predicted"/>
<evidence type="ECO:0000256" key="1">
    <source>
        <dbReference type="ARBA" id="ARBA00005187"/>
    </source>
</evidence>
<accession>A0ABS4PUD9</accession>
<dbReference type="PANTHER" id="PTHR43284:SF1">
    <property type="entry name" value="ASPARAGINE SYNTHETASE"/>
    <property type="match status" value="1"/>
</dbReference>